<sequence length="409" mass="44703">MLPKGSIYCFNINRTYSSQLSQHTTREPADKHSSVGLSSLINRRSKGFSTTTREQPWPHSGSFTDQQQHVGYVQPAWGNLEGVDADMFRNIGGMATAGEDEFSFESQDGLFGLGFPGQYDVEGSAEHNLRLLNEQSVHPRGSLMDARSREPAHIGDGATAETWDQWQGPYGIRVSHQAQLVTPSEGSLSLHGPGQDPGPTPSLTTDASPIDRWGESPPTHPSPLPALAPQAFPPAFAQQAAGTHILPANAQQAEGTLVQTAPSQAGGPRQNRRDRIIGVGGVIMTRDQYLVAARRRGDSYEVIKRNGGFAEKVSTLRGRYRSLTKAKEERVRKPAWTEANKRLLLEGVMRHRDGATTGADQTTSTAWMATVDIGKVKWKNVVGYMVSHRGYSFGLSACKKQFVELRTRG</sequence>
<evidence type="ECO:0000313" key="2">
    <source>
        <dbReference type="EMBL" id="KAF2089236.1"/>
    </source>
</evidence>
<dbReference type="Proteomes" id="UP000799776">
    <property type="component" value="Unassembled WGS sequence"/>
</dbReference>
<feature type="region of interest" description="Disordered" evidence="1">
    <location>
        <begin position="181"/>
        <end position="229"/>
    </location>
</feature>
<reference evidence="2" key="1">
    <citation type="journal article" date="2020" name="Stud. Mycol.">
        <title>101 Dothideomycetes genomes: a test case for predicting lifestyles and emergence of pathogens.</title>
        <authorList>
            <person name="Haridas S."/>
            <person name="Albert R."/>
            <person name="Binder M."/>
            <person name="Bloem J."/>
            <person name="Labutti K."/>
            <person name="Salamov A."/>
            <person name="Andreopoulos B."/>
            <person name="Baker S."/>
            <person name="Barry K."/>
            <person name="Bills G."/>
            <person name="Bluhm B."/>
            <person name="Cannon C."/>
            <person name="Castanera R."/>
            <person name="Culley D."/>
            <person name="Daum C."/>
            <person name="Ezra D."/>
            <person name="Gonzalez J."/>
            <person name="Henrissat B."/>
            <person name="Kuo A."/>
            <person name="Liang C."/>
            <person name="Lipzen A."/>
            <person name="Lutzoni F."/>
            <person name="Magnuson J."/>
            <person name="Mondo S."/>
            <person name="Nolan M."/>
            <person name="Ohm R."/>
            <person name="Pangilinan J."/>
            <person name="Park H.-J."/>
            <person name="Ramirez L."/>
            <person name="Alfaro M."/>
            <person name="Sun H."/>
            <person name="Tritt A."/>
            <person name="Yoshinaga Y."/>
            <person name="Zwiers L.-H."/>
            <person name="Turgeon B."/>
            <person name="Goodwin S."/>
            <person name="Spatafora J."/>
            <person name="Crous P."/>
            <person name="Grigoriev I."/>
        </authorList>
    </citation>
    <scope>NUCLEOTIDE SEQUENCE</scope>
    <source>
        <strain evidence="2">CBS 121410</strain>
    </source>
</reference>
<gene>
    <name evidence="2" type="ORF">K490DRAFT_54862</name>
</gene>
<dbReference type="EMBL" id="ML978714">
    <property type="protein sequence ID" value="KAF2089236.1"/>
    <property type="molecule type" value="Genomic_DNA"/>
</dbReference>
<dbReference type="AlphaFoldDB" id="A0A6A5YCN7"/>
<organism evidence="2 3">
    <name type="scientific">Saccharata proteae CBS 121410</name>
    <dbReference type="NCBI Taxonomy" id="1314787"/>
    <lineage>
        <taxon>Eukaryota</taxon>
        <taxon>Fungi</taxon>
        <taxon>Dikarya</taxon>
        <taxon>Ascomycota</taxon>
        <taxon>Pezizomycotina</taxon>
        <taxon>Dothideomycetes</taxon>
        <taxon>Dothideomycetes incertae sedis</taxon>
        <taxon>Botryosphaeriales</taxon>
        <taxon>Saccharataceae</taxon>
        <taxon>Saccharata</taxon>
    </lineage>
</organism>
<dbReference type="OrthoDB" id="3439209at2759"/>
<accession>A0A6A5YCN7</accession>
<protein>
    <recommendedName>
        <fullName evidence="4">Myb-like domain-containing protein</fullName>
    </recommendedName>
</protein>
<proteinExistence type="predicted"/>
<name>A0A6A5YCN7_9PEZI</name>
<keyword evidence="3" id="KW-1185">Reference proteome</keyword>
<evidence type="ECO:0008006" key="4">
    <source>
        <dbReference type="Google" id="ProtNLM"/>
    </source>
</evidence>
<evidence type="ECO:0000313" key="3">
    <source>
        <dbReference type="Proteomes" id="UP000799776"/>
    </source>
</evidence>
<evidence type="ECO:0000256" key="1">
    <source>
        <dbReference type="SAM" id="MobiDB-lite"/>
    </source>
</evidence>